<accession>A0A2U9T9M5</accession>
<dbReference type="PROSITE" id="PS51819">
    <property type="entry name" value="VOC"/>
    <property type="match status" value="1"/>
</dbReference>
<dbReference type="KEGG" id="lmb:C9I47_2417"/>
<dbReference type="Pfam" id="PF00903">
    <property type="entry name" value="Glyoxalase"/>
    <property type="match status" value="1"/>
</dbReference>
<dbReference type="AlphaFoldDB" id="A0A2U9T9M5"/>
<feature type="domain" description="VOC" evidence="1">
    <location>
        <begin position="11"/>
        <end position="128"/>
    </location>
</feature>
<name>A0A2U9T9M5_9GAMM</name>
<reference evidence="2 4" key="1">
    <citation type="submission" date="2018-05" db="EMBL/GenBank/DDBJ databases">
        <title>The complete genome of Lysobacter maris HZ9B, a marine bacterium antagonistic against terrestrial plant pathogens.</title>
        <authorList>
            <person name="Zhang X.-Q."/>
        </authorList>
    </citation>
    <scope>NUCLEOTIDE SEQUENCE [LARGE SCALE GENOMIC DNA]</scope>
    <source>
        <strain evidence="2 4">HZ9B</strain>
    </source>
</reference>
<dbReference type="EMBL" id="CP029843">
    <property type="protein sequence ID" value="AWV08095.1"/>
    <property type="molecule type" value="Genomic_DNA"/>
</dbReference>
<dbReference type="SUPFAM" id="SSF54593">
    <property type="entry name" value="Glyoxalase/Bleomycin resistance protein/Dihydroxybiphenyl dioxygenase"/>
    <property type="match status" value="1"/>
</dbReference>
<dbReference type="PANTHER" id="PTHR35006:SF2">
    <property type="entry name" value="GLYOXALASE FAMILY PROTEIN (AFU_ORTHOLOGUE AFUA_5G14830)"/>
    <property type="match status" value="1"/>
</dbReference>
<dbReference type="Proteomes" id="UP000249447">
    <property type="component" value="Chromosome"/>
</dbReference>
<dbReference type="OrthoDB" id="9800438at2"/>
<dbReference type="EMBL" id="VICD02000239">
    <property type="protein sequence ID" value="KAB8174009.1"/>
    <property type="molecule type" value="Genomic_DNA"/>
</dbReference>
<dbReference type="CDD" id="cd07262">
    <property type="entry name" value="VOC_like"/>
    <property type="match status" value="1"/>
</dbReference>
<dbReference type="Gene3D" id="3.10.180.10">
    <property type="entry name" value="2,3-Dihydroxybiphenyl 1,2-Dioxygenase, domain 1"/>
    <property type="match status" value="1"/>
</dbReference>
<dbReference type="InterPro" id="IPR037523">
    <property type="entry name" value="VOC_core"/>
</dbReference>
<dbReference type="RefSeq" id="WP_111267147.1">
    <property type="nucleotide sequence ID" value="NZ_CP029843.1"/>
</dbReference>
<proteinExistence type="predicted"/>
<dbReference type="InterPro" id="IPR004360">
    <property type="entry name" value="Glyas_Fos-R_dOase_dom"/>
</dbReference>
<protein>
    <submittedName>
        <fullName evidence="2">Glyoxalase</fullName>
    </submittedName>
    <submittedName>
        <fullName evidence="3">VOC family protein</fullName>
    </submittedName>
</protein>
<evidence type="ECO:0000313" key="4">
    <source>
        <dbReference type="Proteomes" id="UP000249447"/>
    </source>
</evidence>
<evidence type="ECO:0000259" key="1">
    <source>
        <dbReference type="PROSITE" id="PS51819"/>
    </source>
</evidence>
<evidence type="ECO:0000313" key="5">
    <source>
        <dbReference type="Proteomes" id="UP000320431"/>
    </source>
</evidence>
<evidence type="ECO:0000313" key="2">
    <source>
        <dbReference type="EMBL" id="AWV08095.1"/>
    </source>
</evidence>
<gene>
    <name evidence="2" type="ORF">C9I47_2417</name>
    <name evidence="3" type="ORF">FKV24_013915</name>
</gene>
<dbReference type="PANTHER" id="PTHR35006">
    <property type="entry name" value="GLYOXALASE FAMILY PROTEIN (AFU_ORTHOLOGUE AFUA_5G14830)"/>
    <property type="match status" value="1"/>
</dbReference>
<keyword evidence="4" id="KW-1185">Reference proteome</keyword>
<dbReference type="Proteomes" id="UP000320431">
    <property type="component" value="Unassembled WGS sequence"/>
</dbReference>
<dbReference type="InterPro" id="IPR029068">
    <property type="entry name" value="Glyas_Bleomycin-R_OHBP_Dase"/>
</dbReference>
<organism evidence="2 4">
    <name type="scientific">Marilutibacter maris</name>
    <dbReference type="NCBI Taxonomy" id="1605891"/>
    <lineage>
        <taxon>Bacteria</taxon>
        <taxon>Pseudomonadati</taxon>
        <taxon>Pseudomonadota</taxon>
        <taxon>Gammaproteobacteria</taxon>
        <taxon>Lysobacterales</taxon>
        <taxon>Lysobacteraceae</taxon>
        <taxon>Marilutibacter</taxon>
    </lineage>
</organism>
<sequence>METMQLHRGRLVDHIHLVVRDLDASRRFYQAVLDALEVPIGGDGDGFFWADELFVSSAESPAAQGTLTGRVHLAFQARDEAMVEAFHRAALAAGGRDNGAPGLRPYHPGYYGAFVLDPDGNNIEAVHHGPAKRSAASVEVTFEG</sequence>
<reference evidence="3 5" key="2">
    <citation type="submission" date="2019-10" db="EMBL/GenBank/DDBJ databases">
        <title>Lysobacter alkalisoli sp. nov., isolated from saline-alkaline soil.</title>
        <authorList>
            <person name="Sun J.-Q."/>
        </authorList>
    </citation>
    <scope>NUCLEOTIDE SEQUENCE [LARGE SCALE GENOMIC DNA]</scope>
    <source>
        <strain evidence="3 5">KCTC 42381</strain>
    </source>
</reference>
<evidence type="ECO:0000313" key="3">
    <source>
        <dbReference type="EMBL" id="KAB8174009.1"/>
    </source>
</evidence>